<proteinExistence type="predicted"/>
<name>A0A382CZ28_9ZZZZ</name>
<gene>
    <name evidence="1" type="ORF">METZ01_LOCUS183898</name>
</gene>
<evidence type="ECO:0000313" key="1">
    <source>
        <dbReference type="EMBL" id="SVB31044.1"/>
    </source>
</evidence>
<accession>A0A382CZ28</accession>
<organism evidence="1">
    <name type="scientific">marine metagenome</name>
    <dbReference type="NCBI Taxonomy" id="408172"/>
    <lineage>
        <taxon>unclassified sequences</taxon>
        <taxon>metagenomes</taxon>
        <taxon>ecological metagenomes</taxon>
    </lineage>
</organism>
<dbReference type="AlphaFoldDB" id="A0A382CZ28"/>
<protein>
    <submittedName>
        <fullName evidence="1">Uncharacterized protein</fullName>
    </submittedName>
</protein>
<dbReference type="EMBL" id="UINC01036692">
    <property type="protein sequence ID" value="SVB31044.1"/>
    <property type="molecule type" value="Genomic_DNA"/>
</dbReference>
<sequence>MSTILDKKKLEFIPKSRYDKLSDVELQNLLSYRRLYNQCIIKQQKIEKDKIRLKKDKEELGEWMSDLTSQKHLIDNLREKYTFSCSVVSLPPRKSGKVYYNLTISRKGNYPKNCSLGSEETIKIHLLEFYKGNSKVRKEIKKDWKTWLKNETNYGNTYLRILDIILKNPAEFKNATINRGVLFPWKNLYY</sequence>
<reference evidence="1" key="1">
    <citation type="submission" date="2018-05" db="EMBL/GenBank/DDBJ databases">
        <authorList>
            <person name="Lanie J.A."/>
            <person name="Ng W.-L."/>
            <person name="Kazmierczak K.M."/>
            <person name="Andrzejewski T.M."/>
            <person name="Davidsen T.M."/>
            <person name="Wayne K.J."/>
            <person name="Tettelin H."/>
            <person name="Glass J.I."/>
            <person name="Rusch D."/>
            <person name="Podicherti R."/>
            <person name="Tsui H.-C.T."/>
            <person name="Winkler M.E."/>
        </authorList>
    </citation>
    <scope>NUCLEOTIDE SEQUENCE</scope>
</reference>